<organism evidence="2">
    <name type="scientific">Chromera velia CCMP2878</name>
    <dbReference type="NCBI Taxonomy" id="1169474"/>
    <lineage>
        <taxon>Eukaryota</taxon>
        <taxon>Sar</taxon>
        <taxon>Alveolata</taxon>
        <taxon>Colpodellida</taxon>
        <taxon>Chromeraceae</taxon>
        <taxon>Chromera</taxon>
    </lineage>
</organism>
<gene>
    <name evidence="2" type="ORF">Cvel_29162</name>
</gene>
<keyword evidence="1" id="KW-0732">Signal</keyword>
<sequence length="116" mass="12272">MKFAVSLLVVGLAVVSGLTANKKAQKPMECSGIKCGDLECHAPGELITKEGQCCPLCWHSDIAYQRIVHGPTHTEGPDRGAPLPECNNVICPKNGLCVSPTLEEGRCCESCAGMAF</sequence>
<dbReference type="AlphaFoldDB" id="A0A0G4HML2"/>
<dbReference type="VEuPathDB" id="CryptoDB:Cvel_29162"/>
<accession>A0A0G4HML2</accession>
<evidence type="ECO:0000256" key="1">
    <source>
        <dbReference type="SAM" id="SignalP"/>
    </source>
</evidence>
<dbReference type="EMBL" id="CDMZ01003176">
    <property type="protein sequence ID" value="CEM45398.1"/>
    <property type="molecule type" value="Genomic_DNA"/>
</dbReference>
<protein>
    <submittedName>
        <fullName evidence="2">Uncharacterized protein</fullName>
    </submittedName>
</protein>
<feature type="signal peptide" evidence="1">
    <location>
        <begin position="1"/>
        <end position="20"/>
    </location>
</feature>
<reference evidence="2" key="1">
    <citation type="submission" date="2014-11" db="EMBL/GenBank/DDBJ databases">
        <authorList>
            <person name="Otto D Thomas"/>
            <person name="Naeem Raeece"/>
        </authorList>
    </citation>
    <scope>NUCLEOTIDE SEQUENCE</scope>
</reference>
<evidence type="ECO:0000313" key="2">
    <source>
        <dbReference type="EMBL" id="CEM45398.1"/>
    </source>
</evidence>
<dbReference type="PhylomeDB" id="A0A0G4HML2"/>
<feature type="chain" id="PRO_5005191762" evidence="1">
    <location>
        <begin position="21"/>
        <end position="116"/>
    </location>
</feature>
<proteinExistence type="predicted"/>
<name>A0A0G4HML2_9ALVE</name>